<dbReference type="InterPro" id="IPR045851">
    <property type="entry name" value="AMP-bd_C_sf"/>
</dbReference>
<dbReference type="Pfam" id="PF07993">
    <property type="entry name" value="NAD_binding_4"/>
    <property type="match status" value="1"/>
</dbReference>
<dbReference type="Pfam" id="PF00501">
    <property type="entry name" value="AMP-binding"/>
    <property type="match status" value="1"/>
</dbReference>
<dbReference type="GO" id="GO:0017000">
    <property type="term" value="P:antibiotic biosynthetic process"/>
    <property type="evidence" value="ECO:0007669"/>
    <property type="project" value="UniProtKB-KW"/>
</dbReference>
<dbReference type="SUPFAM" id="SSF51735">
    <property type="entry name" value="NAD(P)-binding Rossmann-fold domains"/>
    <property type="match status" value="1"/>
</dbReference>
<keyword evidence="8" id="KW-1185">Reference proteome</keyword>
<dbReference type="Gene3D" id="3.40.50.720">
    <property type="entry name" value="NAD(P)-binding Rossmann-like Domain"/>
    <property type="match status" value="1"/>
</dbReference>
<dbReference type="GO" id="GO:0016874">
    <property type="term" value="F:ligase activity"/>
    <property type="evidence" value="ECO:0007669"/>
    <property type="project" value="UniProtKB-KW"/>
</dbReference>
<dbReference type="InterPro" id="IPR036291">
    <property type="entry name" value="NAD(P)-bd_dom_sf"/>
</dbReference>
<dbReference type="FunFam" id="1.10.1200.10:FF:000005">
    <property type="entry name" value="Nonribosomal peptide synthetase 1"/>
    <property type="match status" value="1"/>
</dbReference>
<proteinExistence type="predicted"/>
<dbReference type="InterPro" id="IPR036736">
    <property type="entry name" value="ACP-like_sf"/>
</dbReference>
<dbReference type="NCBIfam" id="TIGR01733">
    <property type="entry name" value="AA-adenyl-dom"/>
    <property type="match status" value="1"/>
</dbReference>
<dbReference type="Gene3D" id="3.30.559.10">
    <property type="entry name" value="Chloramphenicol acetyltransferase-like domain"/>
    <property type="match status" value="1"/>
</dbReference>
<dbReference type="KEGG" id="vgu:HYG85_21325"/>
<dbReference type="SUPFAM" id="SSF47336">
    <property type="entry name" value="ACP-like"/>
    <property type="match status" value="1"/>
</dbReference>
<dbReference type="GO" id="GO:0008610">
    <property type="term" value="P:lipid biosynthetic process"/>
    <property type="evidence" value="ECO:0007669"/>
    <property type="project" value="UniProtKB-ARBA"/>
</dbReference>
<dbReference type="PANTHER" id="PTHR45527">
    <property type="entry name" value="NONRIBOSOMAL PEPTIDE SYNTHETASE"/>
    <property type="match status" value="1"/>
</dbReference>
<dbReference type="Gene3D" id="2.30.38.10">
    <property type="entry name" value="Luciferase, Domain 3"/>
    <property type="match status" value="1"/>
</dbReference>
<organism evidence="7 8">
    <name type="scientific">Vallitalea guaymasensis</name>
    <dbReference type="NCBI Taxonomy" id="1185412"/>
    <lineage>
        <taxon>Bacteria</taxon>
        <taxon>Bacillati</taxon>
        <taxon>Bacillota</taxon>
        <taxon>Clostridia</taxon>
        <taxon>Lachnospirales</taxon>
        <taxon>Vallitaleaceae</taxon>
        <taxon>Vallitalea</taxon>
    </lineage>
</organism>
<dbReference type="InterPro" id="IPR023213">
    <property type="entry name" value="CAT-like_dom_sf"/>
</dbReference>
<dbReference type="GO" id="GO:0005737">
    <property type="term" value="C:cytoplasm"/>
    <property type="evidence" value="ECO:0007669"/>
    <property type="project" value="TreeGrafter"/>
</dbReference>
<dbReference type="Gene3D" id="3.30.559.30">
    <property type="entry name" value="Nonribosomal peptide synthetase, condensation domain"/>
    <property type="match status" value="1"/>
</dbReference>
<dbReference type="EMBL" id="CP058561">
    <property type="protein sequence ID" value="QUH31326.1"/>
    <property type="molecule type" value="Genomic_DNA"/>
</dbReference>
<comment type="cofactor">
    <cofactor evidence="1">
        <name>pantetheine 4'-phosphate</name>
        <dbReference type="ChEBI" id="CHEBI:47942"/>
    </cofactor>
</comment>
<dbReference type="GO" id="GO:0043041">
    <property type="term" value="P:amino acid activation for nonribosomal peptide biosynthetic process"/>
    <property type="evidence" value="ECO:0007669"/>
    <property type="project" value="TreeGrafter"/>
</dbReference>
<dbReference type="InterPro" id="IPR013120">
    <property type="entry name" value="FAR_NAD-bd"/>
</dbReference>
<dbReference type="PIRSF" id="PIRSF001617">
    <property type="entry name" value="Alpha-AR"/>
    <property type="match status" value="1"/>
</dbReference>
<dbReference type="PROSITE" id="PS00012">
    <property type="entry name" value="PHOSPHOPANTETHEINE"/>
    <property type="match status" value="1"/>
</dbReference>
<dbReference type="RefSeq" id="WP_212691376.1">
    <property type="nucleotide sequence ID" value="NZ_CP058561.1"/>
</dbReference>
<dbReference type="FunFam" id="3.40.50.980:FF:000001">
    <property type="entry name" value="Non-ribosomal peptide synthetase"/>
    <property type="match status" value="1"/>
</dbReference>
<evidence type="ECO:0000313" key="8">
    <source>
        <dbReference type="Proteomes" id="UP000677305"/>
    </source>
</evidence>
<dbReference type="InterPro" id="IPR006162">
    <property type="entry name" value="Ppantetheine_attach_site"/>
</dbReference>
<dbReference type="GO" id="GO:0031177">
    <property type="term" value="F:phosphopantetheine binding"/>
    <property type="evidence" value="ECO:0007669"/>
    <property type="project" value="TreeGrafter"/>
</dbReference>
<dbReference type="Proteomes" id="UP000677305">
    <property type="component" value="Chromosome"/>
</dbReference>
<dbReference type="CDD" id="cd05930">
    <property type="entry name" value="A_NRPS"/>
    <property type="match status" value="1"/>
</dbReference>
<dbReference type="InterPro" id="IPR010071">
    <property type="entry name" value="AA_adenyl_dom"/>
</dbReference>
<name>A0A8J8MEA4_9FIRM</name>
<evidence type="ECO:0000256" key="4">
    <source>
        <dbReference type="ARBA" id="ARBA00022598"/>
    </source>
</evidence>
<gene>
    <name evidence="7" type="ORF">HYG85_21325</name>
</gene>
<evidence type="ECO:0000313" key="7">
    <source>
        <dbReference type="EMBL" id="QUH31326.1"/>
    </source>
</evidence>
<dbReference type="Pfam" id="PF00550">
    <property type="entry name" value="PP-binding"/>
    <property type="match status" value="1"/>
</dbReference>
<keyword evidence="3" id="KW-0597">Phosphoprotein</keyword>
<keyword evidence="4" id="KW-0436">Ligase</keyword>
<keyword evidence="2" id="KW-0596">Phosphopantetheine</keyword>
<dbReference type="GO" id="GO:0044550">
    <property type="term" value="P:secondary metabolite biosynthetic process"/>
    <property type="evidence" value="ECO:0007669"/>
    <property type="project" value="TreeGrafter"/>
</dbReference>
<evidence type="ECO:0000256" key="2">
    <source>
        <dbReference type="ARBA" id="ARBA00022450"/>
    </source>
</evidence>
<evidence type="ECO:0000256" key="1">
    <source>
        <dbReference type="ARBA" id="ARBA00001957"/>
    </source>
</evidence>
<dbReference type="Gene3D" id="3.40.50.980">
    <property type="match status" value="2"/>
</dbReference>
<evidence type="ECO:0000259" key="6">
    <source>
        <dbReference type="PROSITE" id="PS50075"/>
    </source>
</evidence>
<dbReference type="SUPFAM" id="SSF56801">
    <property type="entry name" value="Acetyl-CoA synthetase-like"/>
    <property type="match status" value="1"/>
</dbReference>
<accession>A0A8J8MEA4</accession>
<keyword evidence="5" id="KW-0045">Antibiotic biosynthesis</keyword>
<dbReference type="SUPFAM" id="SSF52777">
    <property type="entry name" value="CoA-dependent acyltransferases"/>
    <property type="match status" value="2"/>
</dbReference>
<evidence type="ECO:0000256" key="5">
    <source>
        <dbReference type="ARBA" id="ARBA00023194"/>
    </source>
</evidence>
<dbReference type="Pfam" id="PF00668">
    <property type="entry name" value="Condensation"/>
    <property type="match status" value="1"/>
</dbReference>
<dbReference type="InterPro" id="IPR020845">
    <property type="entry name" value="AMP-binding_CS"/>
</dbReference>
<reference evidence="7 8" key="1">
    <citation type="submission" date="2020-07" db="EMBL/GenBank/DDBJ databases">
        <title>Vallitalea guaymasensis genome.</title>
        <authorList>
            <person name="Postec A."/>
        </authorList>
    </citation>
    <scope>NUCLEOTIDE SEQUENCE [LARGE SCALE GENOMIC DNA]</scope>
    <source>
        <strain evidence="7 8">Ra1766G1</strain>
    </source>
</reference>
<dbReference type="Gene3D" id="3.30.300.30">
    <property type="match status" value="1"/>
</dbReference>
<dbReference type="PROSITE" id="PS00455">
    <property type="entry name" value="AMP_BINDING"/>
    <property type="match status" value="1"/>
</dbReference>
<feature type="domain" description="Carrier" evidence="6">
    <location>
        <begin position="931"/>
        <end position="1005"/>
    </location>
</feature>
<dbReference type="Gene3D" id="1.10.1200.10">
    <property type="entry name" value="ACP-like"/>
    <property type="match status" value="1"/>
</dbReference>
<evidence type="ECO:0000256" key="3">
    <source>
        <dbReference type="ARBA" id="ARBA00022553"/>
    </source>
</evidence>
<dbReference type="InterPro" id="IPR000873">
    <property type="entry name" value="AMP-dep_synth/lig_dom"/>
</dbReference>
<dbReference type="PANTHER" id="PTHR45527:SF1">
    <property type="entry name" value="FATTY ACID SYNTHASE"/>
    <property type="match status" value="1"/>
</dbReference>
<protein>
    <submittedName>
        <fullName evidence="7">Amino acid adenylation domain-containing protein</fullName>
    </submittedName>
</protein>
<sequence>MYPLSKGKKAMWDIGKMYKSCIPSLIIGEMIFKDNNISIDKLDRAINKLIESDDIIRTSIIDDDKETIEPFYYHKVNIIDLVEKANEESDKIIQNYTQEKIEKNKLYSFRIVLYNNGKTGIIIKLHHIISDAWTMVLIGSRINYYYRNDKTTTLDKGISYTEYLTRDNRYLISYRYLQDENYWKDKISDFDDSAIKLNNDCIGTVEDIKARRKSIKINEEHIKQYCKNNSISLFAFHVAVLAIYMARMNHKDKVIIGTPVLGREGREKFSLGYYVNMVPLKININMEWTFYELLKEVKKEIFNTLKHSKYPYIKIREAFTAEFGTNKKIFDTVLSYQNAKNVDYKDYNTNWIFNQCAMDGLEINISNRDSEPSITYEIDYQINKYTDNNIDQILSHMDVIIKDVIGNHSKKLRELDIMPDKEKNILLNEFNDTETVYDDTKALHELFYGQVKKIPNKNAVIYKEESMTYRELNEKSNSLASVLQNEGVRRNTIVGVIAEPSIEMIIGILAILKAGGTYLPLDINQPANRIIDTIKNCNVNKIIVHTKKDIADILNVVEQVIPIAGQLNNSTDNIDNVNEVDDLAYILHTSGSTGRPKGIMTTHKNVVGYVNTLLKEINIEGKVVLQQSSYTFDLFTEEVFPTLVSGGTLVIVERETVTNIERLISVIRDNEVQIISSVPSLVAMLNKHMIIPESLEIIISGGDVLKNNHVDNLIKKDIDIYNSYGPTETTVCATYNKCNKGNVSLIGSPISNYKVYIMDRYENLMPIGYEGEIVIGGIGVSKGYYNDSSLTEKKFIKSPFNESDILYKSGDKGRYLVDGNIEYKGRLDRQVKILGNRIELDEIENKINQVTGVKSSVMTCVKTKDTKQLVCYYISSTIEDNTLRDILKKSLPAYMIPNQIIRLETFPLTVNGKIDMEKLNKNKSTNKVYVKPKTSLEKQLVSLYEKVLNIKRAGVTDDFFELGGDSLKAMELIVEADKLGIGLEIKDVYNYPTIRKITQKDSELDFWKYENTIDIIPNKIKRKKSGDILITGATGWLGIHIVNDLLKETKDNIYCIVRGNNTEEKMEKVFAYYFPNMTHEEKQRIKILRGDITLDRLGLSDKDYNIIKDKIKTIIHAAAYVKYHGKSDILRNINVTGTRNIIHMTKMLNAELYHMSTISISGKYMLQHHKVKGSFTEKDLYIGQRFSENEYIFSKFLAESEIIKEIENGLDASIMRVGNLTQRTSDGKFQRNIEDNGFYGRLRELLILKKMPKELLNQKVEMTPVDQCSDAIVKIIKSEPEYTGIYHVYNPNKVGVISILHIIEKMGYKILPVSMDNITTLISHSKEKLKHLLSIRNKNAHVSKNIAVDNYLTTNYLENLGFTWDKIDEDYLRAFIKNIELRDSL</sequence>
<dbReference type="PROSITE" id="PS50075">
    <property type="entry name" value="CARRIER"/>
    <property type="match status" value="1"/>
</dbReference>
<dbReference type="InterPro" id="IPR001242">
    <property type="entry name" value="Condensation_dom"/>
</dbReference>
<dbReference type="InterPro" id="IPR009081">
    <property type="entry name" value="PP-bd_ACP"/>
</dbReference>